<gene>
    <name evidence="3" type="ORF">HF086_017922</name>
</gene>
<dbReference type="EMBL" id="JACEFF010000561">
    <property type="protein sequence ID" value="KAH9635356.1"/>
    <property type="molecule type" value="Genomic_DNA"/>
</dbReference>
<proteinExistence type="predicted"/>
<dbReference type="InterPro" id="IPR050117">
    <property type="entry name" value="MAPK"/>
</dbReference>
<dbReference type="SUPFAM" id="SSF56112">
    <property type="entry name" value="Protein kinase-like (PK-like)"/>
    <property type="match status" value="1"/>
</dbReference>
<reference evidence="3" key="1">
    <citation type="journal article" date="2021" name="G3 (Bethesda)">
        <title>Genome and transcriptome analysis of the beet armyworm Spodoptera exigua reveals targets for pest control. .</title>
        <authorList>
            <person name="Simon S."/>
            <person name="Breeschoten T."/>
            <person name="Jansen H.J."/>
            <person name="Dirks R.P."/>
            <person name="Schranz M.E."/>
            <person name="Ros V.I.D."/>
        </authorList>
    </citation>
    <scope>NUCLEOTIDE SEQUENCE</scope>
    <source>
        <strain evidence="3">TB_SE_WUR_2020</strain>
    </source>
</reference>
<protein>
    <recommendedName>
        <fullName evidence="5">Protein kinase domain-containing protein</fullName>
    </recommendedName>
</protein>
<accession>A0A922SF28</accession>
<dbReference type="Proteomes" id="UP000814243">
    <property type="component" value="Unassembled WGS sequence"/>
</dbReference>
<evidence type="ECO:0000313" key="4">
    <source>
        <dbReference type="Proteomes" id="UP000814243"/>
    </source>
</evidence>
<dbReference type="PANTHER" id="PTHR24055">
    <property type="entry name" value="MITOGEN-ACTIVATED PROTEIN KINASE"/>
    <property type="match status" value="1"/>
</dbReference>
<name>A0A922SF28_SPOEX</name>
<evidence type="ECO:0000256" key="1">
    <source>
        <dbReference type="ARBA" id="ARBA00022741"/>
    </source>
</evidence>
<comment type="caution">
    <text evidence="3">The sequence shown here is derived from an EMBL/GenBank/DDBJ whole genome shotgun (WGS) entry which is preliminary data.</text>
</comment>
<keyword evidence="2" id="KW-0067">ATP-binding</keyword>
<dbReference type="Gene3D" id="1.10.510.10">
    <property type="entry name" value="Transferase(Phosphotransferase) domain 1"/>
    <property type="match status" value="2"/>
</dbReference>
<dbReference type="GO" id="GO:0005524">
    <property type="term" value="F:ATP binding"/>
    <property type="evidence" value="ECO:0007669"/>
    <property type="project" value="UniProtKB-KW"/>
</dbReference>
<evidence type="ECO:0000256" key="2">
    <source>
        <dbReference type="ARBA" id="ARBA00022840"/>
    </source>
</evidence>
<organism evidence="3 4">
    <name type="scientific">Spodoptera exigua</name>
    <name type="common">Beet armyworm</name>
    <name type="synonym">Noctua fulgens</name>
    <dbReference type="NCBI Taxonomy" id="7107"/>
    <lineage>
        <taxon>Eukaryota</taxon>
        <taxon>Metazoa</taxon>
        <taxon>Ecdysozoa</taxon>
        <taxon>Arthropoda</taxon>
        <taxon>Hexapoda</taxon>
        <taxon>Insecta</taxon>
        <taxon>Pterygota</taxon>
        <taxon>Neoptera</taxon>
        <taxon>Endopterygota</taxon>
        <taxon>Lepidoptera</taxon>
        <taxon>Glossata</taxon>
        <taxon>Ditrysia</taxon>
        <taxon>Noctuoidea</taxon>
        <taxon>Noctuidae</taxon>
        <taxon>Amphipyrinae</taxon>
        <taxon>Spodoptera</taxon>
    </lineage>
</organism>
<dbReference type="AlphaFoldDB" id="A0A922SF28"/>
<dbReference type="InterPro" id="IPR011009">
    <property type="entry name" value="Kinase-like_dom_sf"/>
</dbReference>
<evidence type="ECO:0008006" key="5">
    <source>
        <dbReference type="Google" id="ProtNLM"/>
    </source>
</evidence>
<evidence type="ECO:0000313" key="3">
    <source>
        <dbReference type="EMBL" id="KAH9635356.1"/>
    </source>
</evidence>
<keyword evidence="1" id="KW-0547">Nucleotide-binding</keyword>
<sequence length="178" mass="20210">MGANHYTAAVDVWSVGCIFGELLGRRILFQAQSPVQQMLVFDPMKRISVVDALAHPYLEEGRLRYHSCMCKCCYSAPPAARHYSPDLEPAAPHAFHDAWERKLTSVHQVKEEIHKFIAEQLQTSRVPLCINPQSAAFKSFARNTSIDFEENAIPMVEFDFVRFSWVLAALPEVMSLEI</sequence>